<feature type="region of interest" description="Disordered" evidence="1">
    <location>
        <begin position="54"/>
        <end position="96"/>
    </location>
</feature>
<feature type="compositionally biased region" description="Basic and acidic residues" evidence="1">
    <location>
        <begin position="56"/>
        <end position="67"/>
    </location>
</feature>
<keyword evidence="3" id="KW-1185">Reference proteome</keyword>
<dbReference type="AlphaFoldDB" id="A0AAV2P3I4"/>
<accession>A0AAV2P3I4</accession>
<dbReference type="EMBL" id="OZ034830">
    <property type="protein sequence ID" value="CAL1687092.1"/>
    <property type="molecule type" value="Genomic_DNA"/>
</dbReference>
<protein>
    <submittedName>
        <fullName evidence="2">Uncharacterized protein</fullName>
    </submittedName>
</protein>
<gene>
    <name evidence="2" type="ORF">LPLAT_LOCUS12358</name>
</gene>
<name>A0AAV2P3I4_9HYME</name>
<proteinExistence type="predicted"/>
<evidence type="ECO:0000313" key="2">
    <source>
        <dbReference type="EMBL" id="CAL1687092.1"/>
    </source>
</evidence>
<sequence length="96" mass="10880">MRFASRPSTRHVRECKRWALRVRPAGITTLGVKMYRKETAVYTRTIFMGLGPVGKARKETEGGDRYGRGRRIRARSFNQPSNHPTDQSATVEAPCS</sequence>
<organism evidence="2 3">
    <name type="scientific">Lasius platythorax</name>
    <dbReference type="NCBI Taxonomy" id="488582"/>
    <lineage>
        <taxon>Eukaryota</taxon>
        <taxon>Metazoa</taxon>
        <taxon>Ecdysozoa</taxon>
        <taxon>Arthropoda</taxon>
        <taxon>Hexapoda</taxon>
        <taxon>Insecta</taxon>
        <taxon>Pterygota</taxon>
        <taxon>Neoptera</taxon>
        <taxon>Endopterygota</taxon>
        <taxon>Hymenoptera</taxon>
        <taxon>Apocrita</taxon>
        <taxon>Aculeata</taxon>
        <taxon>Formicoidea</taxon>
        <taxon>Formicidae</taxon>
        <taxon>Formicinae</taxon>
        <taxon>Lasius</taxon>
        <taxon>Lasius</taxon>
    </lineage>
</organism>
<evidence type="ECO:0000313" key="3">
    <source>
        <dbReference type="Proteomes" id="UP001497644"/>
    </source>
</evidence>
<dbReference type="Proteomes" id="UP001497644">
    <property type="component" value="Chromosome 7"/>
</dbReference>
<evidence type="ECO:0000256" key="1">
    <source>
        <dbReference type="SAM" id="MobiDB-lite"/>
    </source>
</evidence>
<reference evidence="2" key="1">
    <citation type="submission" date="2024-04" db="EMBL/GenBank/DDBJ databases">
        <authorList>
            <consortium name="Molecular Ecology Group"/>
        </authorList>
    </citation>
    <scope>NUCLEOTIDE SEQUENCE</scope>
</reference>
<feature type="compositionally biased region" description="Polar residues" evidence="1">
    <location>
        <begin position="76"/>
        <end position="90"/>
    </location>
</feature>